<dbReference type="SFLD" id="SFLDG01018">
    <property type="entry name" value="Squalene/Phytoene_Synthase_Lik"/>
    <property type="match status" value="1"/>
</dbReference>
<dbReference type="InterPro" id="IPR044843">
    <property type="entry name" value="Trans_IPPS_bact-type"/>
</dbReference>
<dbReference type="SFLD" id="SFLDS00005">
    <property type="entry name" value="Isoprenoid_Synthase_Type_I"/>
    <property type="match status" value="1"/>
</dbReference>
<dbReference type="GO" id="GO:0016117">
    <property type="term" value="P:carotenoid biosynthetic process"/>
    <property type="evidence" value="ECO:0007669"/>
    <property type="project" value="UniProtKB-ARBA"/>
</dbReference>
<protein>
    <submittedName>
        <fullName evidence="3">Phytoene synthase</fullName>
        <ecNumber evidence="3">2.5.1.32</ecNumber>
    </submittedName>
</protein>
<dbReference type="PANTHER" id="PTHR31480">
    <property type="entry name" value="BIFUNCTIONAL LYCOPENE CYCLASE/PHYTOENE SYNTHASE"/>
    <property type="match status" value="1"/>
</dbReference>
<proteinExistence type="predicted"/>
<name>A0A6J4S0N2_9ACTN</name>
<dbReference type="EMBL" id="CADCVU010000010">
    <property type="protein sequence ID" value="CAA9480059.1"/>
    <property type="molecule type" value="Genomic_DNA"/>
</dbReference>
<dbReference type="SFLD" id="SFLDG01212">
    <property type="entry name" value="Phytoene_synthase_like"/>
    <property type="match status" value="1"/>
</dbReference>
<organism evidence="3">
    <name type="scientific">uncultured Solirubrobacterales bacterium</name>
    <dbReference type="NCBI Taxonomy" id="768556"/>
    <lineage>
        <taxon>Bacteria</taxon>
        <taxon>Bacillati</taxon>
        <taxon>Actinomycetota</taxon>
        <taxon>Thermoleophilia</taxon>
        <taxon>Solirubrobacterales</taxon>
        <taxon>environmental samples</taxon>
    </lineage>
</organism>
<dbReference type="PROSITE" id="PS01044">
    <property type="entry name" value="SQUALEN_PHYTOEN_SYN_1"/>
    <property type="match status" value="1"/>
</dbReference>
<dbReference type="Pfam" id="PF00494">
    <property type="entry name" value="SQS_PSY"/>
    <property type="match status" value="1"/>
</dbReference>
<dbReference type="EC" id="2.5.1.32" evidence="3"/>
<dbReference type="GO" id="GO:0051996">
    <property type="term" value="F:squalene synthase [NAD(P)H] activity"/>
    <property type="evidence" value="ECO:0007669"/>
    <property type="project" value="InterPro"/>
</dbReference>
<evidence type="ECO:0000256" key="2">
    <source>
        <dbReference type="ARBA" id="ARBA00022679"/>
    </source>
</evidence>
<gene>
    <name evidence="3" type="ORF">AVDCRST_MAG45-103</name>
</gene>
<dbReference type="InterPro" id="IPR008949">
    <property type="entry name" value="Isoprenoid_synthase_dom_sf"/>
</dbReference>
<dbReference type="InterPro" id="IPR002060">
    <property type="entry name" value="Squ/phyt_synthse"/>
</dbReference>
<dbReference type="InterPro" id="IPR019845">
    <property type="entry name" value="Squalene/phytoene_synthase_CS"/>
</dbReference>
<dbReference type="CDD" id="cd00683">
    <property type="entry name" value="Trans_IPPS_HH"/>
    <property type="match status" value="1"/>
</dbReference>
<sequence length="271" mass="30349">MRAHRSPPDPTLAEAKATTRRVARTFALACRLLPAEVRDDVYRLYLVFRALDDAVDEGQPGAEARVEAVERWARGGAAQSREARVLAVVDARRPLPRRALLDFCRGMRDDLAERPVVTEEDLDTYCYRVAGTVGVTMAAVLGTRAPAERQAAALGMAMQRTNVLRDVEEDRVRGRVYLPQQTIERHRIEGPEGRERLVREQIARADALYDEGLAGVAKLACGRRAVRAAGVMYREILREIERDGYGRSRERVAVSRRRKLALAARHGVLAR</sequence>
<accession>A0A6J4S0N2</accession>
<evidence type="ECO:0000256" key="1">
    <source>
        <dbReference type="ARBA" id="ARBA00004684"/>
    </source>
</evidence>
<dbReference type="SUPFAM" id="SSF48576">
    <property type="entry name" value="Terpenoid synthases"/>
    <property type="match status" value="1"/>
</dbReference>
<dbReference type="AlphaFoldDB" id="A0A6J4S0N2"/>
<keyword evidence="2 3" id="KW-0808">Transferase</keyword>
<dbReference type="UniPathway" id="UPA00799"/>
<comment type="pathway">
    <text evidence="1">Carotenoid biosynthesis; phytoene biosynthesis.</text>
</comment>
<evidence type="ECO:0000313" key="3">
    <source>
        <dbReference type="EMBL" id="CAA9480059.1"/>
    </source>
</evidence>
<dbReference type="InterPro" id="IPR033904">
    <property type="entry name" value="Trans_IPPS_HH"/>
</dbReference>
<dbReference type="GO" id="GO:0004311">
    <property type="term" value="F:geranylgeranyl diphosphate synthase activity"/>
    <property type="evidence" value="ECO:0007669"/>
    <property type="project" value="InterPro"/>
</dbReference>
<reference evidence="3" key="1">
    <citation type="submission" date="2020-02" db="EMBL/GenBank/DDBJ databases">
        <authorList>
            <person name="Meier V. D."/>
        </authorList>
    </citation>
    <scope>NUCLEOTIDE SEQUENCE</scope>
    <source>
        <strain evidence="3">AVDCRST_MAG45</strain>
    </source>
</reference>
<dbReference type="Gene3D" id="1.10.600.10">
    <property type="entry name" value="Farnesyl Diphosphate Synthase"/>
    <property type="match status" value="1"/>
</dbReference>